<dbReference type="AlphaFoldDB" id="A0A8T0BQL8"/>
<keyword evidence="2" id="KW-1185">Reference proteome</keyword>
<dbReference type="PANTHER" id="PTHR35073:SF1">
    <property type="entry name" value="OTOSPIRALIN"/>
    <property type="match status" value="1"/>
</dbReference>
<reference evidence="1" key="1">
    <citation type="submission" date="2020-08" db="EMBL/GenBank/DDBJ databases">
        <title>Chromosome-level assembly of Southern catfish (Silurus meridionalis) provides insights into visual adaptation to the nocturnal and benthic lifestyles.</title>
        <authorList>
            <person name="Zhang Y."/>
            <person name="Wang D."/>
            <person name="Peng Z."/>
        </authorList>
    </citation>
    <scope>NUCLEOTIDE SEQUENCE</scope>
    <source>
        <strain evidence="1">SWU-2019-XX</strain>
        <tissue evidence="1">Muscle</tissue>
    </source>
</reference>
<dbReference type="EMBL" id="JABFDY010000003">
    <property type="protein sequence ID" value="KAF7709399.1"/>
    <property type="molecule type" value="Genomic_DNA"/>
</dbReference>
<organism evidence="1 2">
    <name type="scientific">Silurus meridionalis</name>
    <name type="common">Southern catfish</name>
    <name type="synonym">Silurus soldatovi meridionalis</name>
    <dbReference type="NCBI Taxonomy" id="175797"/>
    <lineage>
        <taxon>Eukaryota</taxon>
        <taxon>Metazoa</taxon>
        <taxon>Chordata</taxon>
        <taxon>Craniata</taxon>
        <taxon>Vertebrata</taxon>
        <taxon>Euteleostomi</taxon>
        <taxon>Actinopterygii</taxon>
        <taxon>Neopterygii</taxon>
        <taxon>Teleostei</taxon>
        <taxon>Ostariophysi</taxon>
        <taxon>Siluriformes</taxon>
        <taxon>Siluridae</taxon>
        <taxon>Silurus</taxon>
    </lineage>
</organism>
<evidence type="ECO:0000313" key="2">
    <source>
        <dbReference type="Proteomes" id="UP000606274"/>
    </source>
</evidence>
<protein>
    <recommendedName>
        <fullName evidence="3">Otospiralin</fullName>
    </recommendedName>
</protein>
<gene>
    <name evidence="1" type="ORF">HF521_016249</name>
</gene>
<sequence length="118" mass="13958">MYEVHPLFYRWNYSMSHQRVLMLLCTVILLPLSIADLHNAPFLSSNIDIVSKSDHQETYIMPYWNMWSSDFFGWMEELRAQGAYDTLVDLARTYWAHFPLTSYLGYGLHPEQSEDTNN</sequence>
<dbReference type="InterPro" id="IPR028224">
    <property type="entry name" value="Otospiralin"/>
</dbReference>
<evidence type="ECO:0000313" key="1">
    <source>
        <dbReference type="EMBL" id="KAF7709399.1"/>
    </source>
</evidence>
<dbReference type="Proteomes" id="UP000606274">
    <property type="component" value="Unassembled WGS sequence"/>
</dbReference>
<comment type="caution">
    <text evidence="1">The sequence shown here is derived from an EMBL/GenBank/DDBJ whole genome shotgun (WGS) entry which is preliminary data.</text>
</comment>
<dbReference type="GO" id="GO:0007605">
    <property type="term" value="P:sensory perception of sound"/>
    <property type="evidence" value="ECO:0007669"/>
    <property type="project" value="InterPro"/>
</dbReference>
<accession>A0A8T0BQL8</accession>
<evidence type="ECO:0008006" key="3">
    <source>
        <dbReference type="Google" id="ProtNLM"/>
    </source>
</evidence>
<proteinExistence type="predicted"/>
<name>A0A8T0BQL8_SILME</name>
<dbReference type="Pfam" id="PF15182">
    <property type="entry name" value="OTOS"/>
    <property type="match status" value="1"/>
</dbReference>
<dbReference type="PANTHER" id="PTHR35073">
    <property type="entry name" value="OTOSPIRALIN"/>
    <property type="match status" value="1"/>
</dbReference>